<dbReference type="SMART" id="SM00822">
    <property type="entry name" value="PKS_KR"/>
    <property type="match status" value="1"/>
</dbReference>
<dbReference type="InterPro" id="IPR002347">
    <property type="entry name" value="SDR_fam"/>
</dbReference>
<evidence type="ECO:0000256" key="2">
    <source>
        <dbReference type="ARBA" id="ARBA00023002"/>
    </source>
</evidence>
<keyword evidence="5" id="KW-1185">Reference proteome</keyword>
<reference evidence="4 5" key="1">
    <citation type="submission" date="2021-01" db="EMBL/GenBank/DDBJ databases">
        <title>Biogeographic distribution of Paracoccus.</title>
        <authorList>
            <person name="Hollensteiner J."/>
            <person name="Leineberger J."/>
            <person name="Brinkhoff T."/>
            <person name="Daniel R."/>
        </authorList>
    </citation>
    <scope>NUCLEOTIDE SEQUENCE [LARGE SCALE GENOMIC DNA]</scope>
    <source>
        <strain evidence="4 5">LMG25392</strain>
    </source>
</reference>
<proteinExistence type="inferred from homology"/>
<dbReference type="InterPro" id="IPR057326">
    <property type="entry name" value="KR_dom"/>
</dbReference>
<dbReference type="PANTHER" id="PTHR43391:SF86">
    <property type="entry name" value="SHORT-CHAIN DEHYDROGENASE_REDUCTASE FAMILY PROTEIN"/>
    <property type="match status" value="1"/>
</dbReference>
<gene>
    <name evidence="4" type="ORF">JHW45_11970</name>
</gene>
<evidence type="ECO:0000313" key="5">
    <source>
        <dbReference type="Proteomes" id="UP001218412"/>
    </source>
</evidence>
<dbReference type="PRINTS" id="PR00080">
    <property type="entry name" value="SDRFAMILY"/>
</dbReference>
<dbReference type="Pfam" id="PF00106">
    <property type="entry name" value="adh_short"/>
    <property type="match status" value="1"/>
</dbReference>
<dbReference type="InterPro" id="IPR036291">
    <property type="entry name" value="NAD(P)-bd_dom_sf"/>
</dbReference>
<dbReference type="SUPFAM" id="SSF51735">
    <property type="entry name" value="NAD(P)-binding Rossmann-fold domains"/>
    <property type="match status" value="1"/>
</dbReference>
<evidence type="ECO:0000256" key="1">
    <source>
        <dbReference type="ARBA" id="ARBA00006484"/>
    </source>
</evidence>
<keyword evidence="2" id="KW-0560">Oxidoreductase</keyword>
<organism evidence="4 5">
    <name type="scientific">Paracoccus stylophorae</name>
    <dbReference type="NCBI Taxonomy" id="659350"/>
    <lineage>
        <taxon>Bacteria</taxon>
        <taxon>Pseudomonadati</taxon>
        <taxon>Pseudomonadota</taxon>
        <taxon>Alphaproteobacteria</taxon>
        <taxon>Rhodobacterales</taxon>
        <taxon>Paracoccaceae</taxon>
        <taxon>Paracoccus</taxon>
    </lineage>
</organism>
<dbReference type="CDD" id="cd05233">
    <property type="entry name" value="SDR_c"/>
    <property type="match status" value="1"/>
</dbReference>
<evidence type="ECO:0000313" key="4">
    <source>
        <dbReference type="EMBL" id="WCR09797.1"/>
    </source>
</evidence>
<protein>
    <submittedName>
        <fullName evidence="4">SDR family oxidoreductase</fullName>
    </submittedName>
</protein>
<dbReference type="EMBL" id="CP067134">
    <property type="protein sequence ID" value="WCR09797.1"/>
    <property type="molecule type" value="Genomic_DNA"/>
</dbReference>
<evidence type="ECO:0000259" key="3">
    <source>
        <dbReference type="SMART" id="SM00822"/>
    </source>
</evidence>
<accession>A0ABY7SRZ6</accession>
<sequence>MENVSGKIIAITGGSSGLGAEAARHLVNAGARVVLGARRMDRLEAIADELGREHVAVRKLDVTDREDVKAFVDFVVETFGRVDVLINNAGIMPLSPLEMGRVDEWDQAIDVNIKGVLYGIHAALPHFKAQKGGQFINVSSVAGHRVGKGNAVYASPLEA</sequence>
<feature type="domain" description="Ketoreductase" evidence="3">
    <location>
        <begin position="7"/>
        <end position="158"/>
    </location>
</feature>
<dbReference type="PANTHER" id="PTHR43391">
    <property type="entry name" value="RETINOL DEHYDROGENASE-RELATED"/>
    <property type="match status" value="1"/>
</dbReference>
<dbReference type="PRINTS" id="PR00081">
    <property type="entry name" value="GDHRDH"/>
</dbReference>
<dbReference type="RefSeq" id="WP_272857875.1">
    <property type="nucleotide sequence ID" value="NZ_CP067134.1"/>
</dbReference>
<dbReference type="Proteomes" id="UP001218412">
    <property type="component" value="Chromosome"/>
</dbReference>
<comment type="similarity">
    <text evidence="1">Belongs to the short-chain dehydrogenases/reductases (SDR) family.</text>
</comment>
<dbReference type="Gene3D" id="3.40.50.720">
    <property type="entry name" value="NAD(P)-binding Rossmann-like Domain"/>
    <property type="match status" value="1"/>
</dbReference>
<name>A0ABY7SRZ6_9RHOB</name>